<dbReference type="EMBL" id="JAPKFM010000006">
    <property type="protein sequence ID" value="MCX2964120.1"/>
    <property type="molecule type" value="Genomic_DNA"/>
</dbReference>
<keyword evidence="5" id="KW-1185">Reference proteome</keyword>
<dbReference type="Pfam" id="PF00436">
    <property type="entry name" value="SSB"/>
    <property type="match status" value="1"/>
</dbReference>
<reference evidence="4" key="1">
    <citation type="submission" date="2022-10" db="EMBL/GenBank/DDBJ databases">
        <title>WGS of marine actinomycetes from Thailand.</title>
        <authorList>
            <person name="Thawai C."/>
        </authorList>
    </citation>
    <scope>NUCLEOTIDE SEQUENCE</scope>
    <source>
        <strain evidence="4">SW21</strain>
    </source>
</reference>
<evidence type="ECO:0000256" key="3">
    <source>
        <dbReference type="SAM" id="MobiDB-lite"/>
    </source>
</evidence>
<gene>
    <name evidence="4" type="ORF">OSB52_08455</name>
</gene>
<dbReference type="PROSITE" id="PS50935">
    <property type="entry name" value="SSB"/>
    <property type="match status" value="1"/>
</dbReference>
<feature type="region of interest" description="Disordered" evidence="3">
    <location>
        <begin position="118"/>
        <end position="151"/>
    </location>
</feature>
<dbReference type="InterPro" id="IPR012340">
    <property type="entry name" value="NA-bd_OB-fold"/>
</dbReference>
<sequence>MYETYTTVIGTVVSDPRHRQTTTGEAVISFRVACNSRRIDKRTQEWIDGPTLYLTVSCWRRLLTGVSQAVAKGRPVIAHGQIKTNEYVTADGERRADLEMTATAVGLDLSRCVVSFHGAPGQEPSTDDTAPRPVATTADGAAPDAETRRAA</sequence>
<proteinExistence type="predicted"/>
<evidence type="ECO:0000256" key="1">
    <source>
        <dbReference type="ARBA" id="ARBA00023125"/>
    </source>
</evidence>
<evidence type="ECO:0000313" key="5">
    <source>
        <dbReference type="Proteomes" id="UP001143347"/>
    </source>
</evidence>
<name>A0A9X3D3N1_9ACTN</name>
<dbReference type="GO" id="GO:0003697">
    <property type="term" value="F:single-stranded DNA binding"/>
    <property type="evidence" value="ECO:0007669"/>
    <property type="project" value="InterPro"/>
</dbReference>
<evidence type="ECO:0000313" key="4">
    <source>
        <dbReference type="EMBL" id="MCX2964120.1"/>
    </source>
</evidence>
<evidence type="ECO:0000256" key="2">
    <source>
        <dbReference type="PROSITE-ProRule" id="PRU00252"/>
    </source>
</evidence>
<dbReference type="RefSeq" id="WP_266061252.1">
    <property type="nucleotide sequence ID" value="NZ_JAPKFM010000006.1"/>
</dbReference>
<protein>
    <submittedName>
        <fullName evidence="4">Single-stranded DNA-binding protein</fullName>
    </submittedName>
</protein>
<keyword evidence="1 2" id="KW-0238">DNA-binding</keyword>
<dbReference type="Proteomes" id="UP001143347">
    <property type="component" value="Unassembled WGS sequence"/>
</dbReference>
<comment type="caution">
    <text evidence="4">The sequence shown here is derived from an EMBL/GenBank/DDBJ whole genome shotgun (WGS) entry which is preliminary data.</text>
</comment>
<organism evidence="4 5">
    <name type="scientific">Gordonia aquimaris</name>
    <dbReference type="NCBI Taxonomy" id="2984863"/>
    <lineage>
        <taxon>Bacteria</taxon>
        <taxon>Bacillati</taxon>
        <taxon>Actinomycetota</taxon>
        <taxon>Actinomycetes</taxon>
        <taxon>Mycobacteriales</taxon>
        <taxon>Gordoniaceae</taxon>
        <taxon>Gordonia</taxon>
    </lineage>
</organism>
<dbReference type="CDD" id="cd04496">
    <property type="entry name" value="SSB_OBF"/>
    <property type="match status" value="1"/>
</dbReference>
<accession>A0A9X3D3N1</accession>
<dbReference type="InterPro" id="IPR000424">
    <property type="entry name" value="Primosome_PriB/ssb"/>
</dbReference>
<dbReference type="Gene3D" id="2.40.50.140">
    <property type="entry name" value="Nucleic acid-binding proteins"/>
    <property type="match status" value="1"/>
</dbReference>
<dbReference type="AlphaFoldDB" id="A0A9X3D3N1"/>
<dbReference type="SUPFAM" id="SSF50249">
    <property type="entry name" value="Nucleic acid-binding proteins"/>
    <property type="match status" value="1"/>
</dbReference>